<evidence type="ECO:0000313" key="8">
    <source>
        <dbReference type="EMBL" id="KAG7297734.1"/>
    </source>
</evidence>
<evidence type="ECO:0000256" key="2">
    <source>
        <dbReference type="ARBA" id="ARBA00008816"/>
    </source>
</evidence>
<dbReference type="PANTHER" id="PTHR10165:SF35">
    <property type="entry name" value="RE23632P"/>
    <property type="match status" value="1"/>
</dbReference>
<dbReference type="InterPro" id="IPR036938">
    <property type="entry name" value="PAP2/HPO_sf"/>
</dbReference>
<evidence type="ECO:0000256" key="1">
    <source>
        <dbReference type="ARBA" id="ARBA00004141"/>
    </source>
</evidence>
<name>A0ABQ7PXM7_PLUXY</name>
<evidence type="ECO:0000256" key="3">
    <source>
        <dbReference type="ARBA" id="ARBA00022692"/>
    </source>
</evidence>
<dbReference type="Gene3D" id="1.20.144.10">
    <property type="entry name" value="Phosphatidic acid phosphatase type 2/haloperoxidase"/>
    <property type="match status" value="1"/>
</dbReference>
<dbReference type="InterPro" id="IPR000326">
    <property type="entry name" value="PAP2/HPO"/>
</dbReference>
<keyword evidence="5 6" id="KW-0472">Membrane</keyword>
<sequence length="256" mass="26936">MPPRPPRPARPPLSPARRRMLAEAALRLLLVALFLFLNTCVQPARRDVAAALRGGACSRPRRRSLVPPALLLPLLLLPPLAVVLLPPALGARGDVTPALLAWTLAMSANAVATEALKLSVGRPRPDFLYRCFPDGRPAAHVLPGRARAEAEGRKSFPSGHSSFSFCSLGFVSLYVCGRLGARGAGAGRGARLAAGAGPLALAAALGASRWVDHHHHAGDVAAGAALGLALAAVCYRRYYPPLYSDMAGIPYELDED</sequence>
<accession>A0ABQ7PXM7</accession>
<evidence type="ECO:0000256" key="5">
    <source>
        <dbReference type="ARBA" id="ARBA00023136"/>
    </source>
</evidence>
<organism evidence="8 9">
    <name type="scientific">Plutella xylostella</name>
    <name type="common">Diamondback moth</name>
    <name type="synonym">Plutella maculipennis</name>
    <dbReference type="NCBI Taxonomy" id="51655"/>
    <lineage>
        <taxon>Eukaryota</taxon>
        <taxon>Metazoa</taxon>
        <taxon>Ecdysozoa</taxon>
        <taxon>Arthropoda</taxon>
        <taxon>Hexapoda</taxon>
        <taxon>Insecta</taxon>
        <taxon>Pterygota</taxon>
        <taxon>Neoptera</taxon>
        <taxon>Endopterygota</taxon>
        <taxon>Lepidoptera</taxon>
        <taxon>Glossata</taxon>
        <taxon>Ditrysia</taxon>
        <taxon>Yponomeutoidea</taxon>
        <taxon>Plutellidae</taxon>
        <taxon>Plutella</taxon>
    </lineage>
</organism>
<dbReference type="Pfam" id="PF01569">
    <property type="entry name" value="PAP2"/>
    <property type="match status" value="1"/>
</dbReference>
<dbReference type="Proteomes" id="UP000823941">
    <property type="component" value="Chromosome 25"/>
</dbReference>
<gene>
    <name evidence="8" type="ORF">JYU34_018452</name>
</gene>
<proteinExistence type="inferred from homology"/>
<protein>
    <recommendedName>
        <fullName evidence="7">Phosphatidic acid phosphatase type 2/haloperoxidase domain-containing protein</fullName>
    </recommendedName>
</protein>
<keyword evidence="9" id="KW-1185">Reference proteome</keyword>
<evidence type="ECO:0000256" key="6">
    <source>
        <dbReference type="SAM" id="Phobius"/>
    </source>
</evidence>
<reference evidence="8 9" key="1">
    <citation type="submission" date="2021-06" db="EMBL/GenBank/DDBJ databases">
        <title>A haploid diamondback moth (Plutella xylostella L.) genome assembly resolves 31 chromosomes and identifies a diamide resistance mutation.</title>
        <authorList>
            <person name="Ward C.M."/>
            <person name="Perry K.D."/>
            <person name="Baker G."/>
            <person name="Powis K."/>
            <person name="Heckel D.G."/>
            <person name="Baxter S.W."/>
        </authorList>
    </citation>
    <scope>NUCLEOTIDE SEQUENCE [LARGE SCALE GENOMIC DNA]</scope>
    <source>
        <strain evidence="8 9">LV</strain>
        <tissue evidence="8">Single pupa</tissue>
    </source>
</reference>
<dbReference type="SMART" id="SM00014">
    <property type="entry name" value="acidPPc"/>
    <property type="match status" value="1"/>
</dbReference>
<comment type="subcellular location">
    <subcellularLocation>
        <location evidence="1">Membrane</location>
        <topology evidence="1">Multi-pass membrane protein</topology>
    </subcellularLocation>
</comment>
<evidence type="ECO:0000313" key="9">
    <source>
        <dbReference type="Proteomes" id="UP000823941"/>
    </source>
</evidence>
<dbReference type="InterPro" id="IPR043216">
    <property type="entry name" value="PAP-like"/>
</dbReference>
<keyword evidence="3 6" id="KW-0812">Transmembrane</keyword>
<comment type="caution">
    <text evidence="8">The sequence shown here is derived from an EMBL/GenBank/DDBJ whole genome shotgun (WGS) entry which is preliminary data.</text>
</comment>
<dbReference type="SUPFAM" id="SSF48317">
    <property type="entry name" value="Acid phosphatase/Vanadium-dependent haloperoxidase"/>
    <property type="match status" value="1"/>
</dbReference>
<feature type="domain" description="Phosphatidic acid phosphatase type 2/haloperoxidase" evidence="7">
    <location>
        <begin position="97"/>
        <end position="235"/>
    </location>
</feature>
<evidence type="ECO:0000259" key="7">
    <source>
        <dbReference type="SMART" id="SM00014"/>
    </source>
</evidence>
<comment type="similarity">
    <text evidence="2">Belongs to the PA-phosphatase related phosphoesterase family.</text>
</comment>
<dbReference type="PANTHER" id="PTHR10165">
    <property type="entry name" value="LIPID PHOSPHATE PHOSPHATASE"/>
    <property type="match status" value="1"/>
</dbReference>
<evidence type="ECO:0000256" key="4">
    <source>
        <dbReference type="ARBA" id="ARBA00022989"/>
    </source>
</evidence>
<dbReference type="EMBL" id="JAHIBW010000025">
    <property type="protein sequence ID" value="KAG7297734.1"/>
    <property type="molecule type" value="Genomic_DNA"/>
</dbReference>
<keyword evidence="4 6" id="KW-1133">Transmembrane helix</keyword>
<feature type="transmembrane region" description="Helical" evidence="6">
    <location>
        <begin position="70"/>
        <end position="91"/>
    </location>
</feature>